<feature type="binding site" evidence="9">
    <location>
        <position position="299"/>
    </location>
    <ligand>
        <name>Zn(2+)</name>
        <dbReference type="ChEBI" id="CHEBI:29105"/>
        <note>catalytic</note>
    </ligand>
</feature>
<evidence type="ECO:0000256" key="5">
    <source>
        <dbReference type="ARBA" id="ARBA00023049"/>
    </source>
</evidence>
<dbReference type="Proteomes" id="UP000885664">
    <property type="component" value="Unassembled WGS sequence"/>
</dbReference>
<evidence type="ECO:0000256" key="6">
    <source>
        <dbReference type="ARBA" id="ARBA00052755"/>
    </source>
</evidence>
<accession>A0A7C2YZX0</accession>
<keyword evidence="3 8" id="KW-0479">Metal-binding</keyword>
<evidence type="ECO:0000256" key="1">
    <source>
        <dbReference type="ARBA" id="ARBA00022645"/>
    </source>
</evidence>
<keyword evidence="2 8" id="KW-0645">Protease</keyword>
<dbReference type="InterPro" id="IPR001333">
    <property type="entry name" value="Peptidase_M32_Taq"/>
</dbReference>
<dbReference type="CDD" id="cd06460">
    <property type="entry name" value="M32_Taq"/>
    <property type="match status" value="1"/>
</dbReference>
<comment type="function">
    <text evidence="8">Broad specificity carboxypetidase that releases amino acids sequentially from the C-terminus, including neutral, aromatic, polar and basic residues.</text>
</comment>
<dbReference type="EMBL" id="DSFE01000086">
    <property type="protein sequence ID" value="HEU97993.1"/>
    <property type="molecule type" value="Genomic_DNA"/>
</dbReference>
<evidence type="ECO:0000313" key="11">
    <source>
        <dbReference type="EMBL" id="HEU97993.1"/>
    </source>
</evidence>
<feature type="binding site" evidence="9">
    <location>
        <position position="269"/>
    </location>
    <ligand>
        <name>Zn(2+)</name>
        <dbReference type="ChEBI" id="CHEBI:29105"/>
        <note>catalytic</note>
    </ligand>
</feature>
<dbReference type="SUPFAM" id="SSF55486">
    <property type="entry name" value="Metalloproteases ('zincins'), catalytic domain"/>
    <property type="match status" value="1"/>
</dbReference>
<dbReference type="PRINTS" id="PR00998">
    <property type="entry name" value="CRBOXYPTASET"/>
</dbReference>
<reference evidence="11" key="1">
    <citation type="journal article" date="2020" name="mSystems">
        <title>Genome- and Community-Level Interaction Insights into Carbon Utilization and Element Cycling Functions of Hydrothermarchaeota in Hydrothermal Sediment.</title>
        <authorList>
            <person name="Zhou Z."/>
            <person name="Liu Y."/>
            <person name="Xu W."/>
            <person name="Pan J."/>
            <person name="Luo Z.H."/>
            <person name="Li M."/>
        </authorList>
    </citation>
    <scope>NUCLEOTIDE SEQUENCE [LARGE SCALE GENOMIC DNA]</scope>
    <source>
        <strain evidence="11">SpSt-1259</strain>
    </source>
</reference>
<evidence type="ECO:0000256" key="2">
    <source>
        <dbReference type="ARBA" id="ARBA00022670"/>
    </source>
</evidence>
<evidence type="ECO:0000256" key="8">
    <source>
        <dbReference type="PIRNR" id="PIRNR006615"/>
    </source>
</evidence>
<keyword evidence="4 8" id="KW-0378">Hydrolase</keyword>
<dbReference type="PROSITE" id="PS52034">
    <property type="entry name" value="PEPTIDASE_M32"/>
    <property type="match status" value="1"/>
</dbReference>
<dbReference type="FunFam" id="1.10.1370.30:FF:000003">
    <property type="entry name" value="Thermostable carboxypeptidase 1"/>
    <property type="match status" value="1"/>
</dbReference>
<comment type="cofactor">
    <cofactor evidence="9">
        <name>Zn(2+)</name>
        <dbReference type="ChEBI" id="CHEBI:29105"/>
    </cofactor>
    <text evidence="9">Binds 1 zinc ion per subunit.</text>
</comment>
<organism evidence="11">
    <name type="scientific">Fervidicoccus fontis</name>
    <dbReference type="NCBI Taxonomy" id="683846"/>
    <lineage>
        <taxon>Archaea</taxon>
        <taxon>Thermoproteota</taxon>
        <taxon>Thermoprotei</taxon>
        <taxon>Fervidicoccales</taxon>
        <taxon>Fervidicoccaceae</taxon>
        <taxon>Fervidicoccus</taxon>
    </lineage>
</organism>
<feature type="binding site" evidence="9">
    <location>
        <position position="273"/>
    </location>
    <ligand>
        <name>Zn(2+)</name>
        <dbReference type="ChEBI" id="CHEBI:29105"/>
        <note>catalytic</note>
    </ligand>
</feature>
<comment type="caution">
    <text evidence="11">The sequence shown here is derived from an EMBL/GenBank/DDBJ whole genome shotgun (WGS) entry which is preliminary data.</text>
</comment>
<keyword evidence="1 8" id="KW-0121">Carboxypeptidase</keyword>
<name>A0A7C2YZX0_9CREN</name>
<dbReference type="PIRSF" id="PIRSF006615">
    <property type="entry name" value="Zn_crbxpep_Taq"/>
    <property type="match status" value="1"/>
</dbReference>
<dbReference type="Pfam" id="PF02074">
    <property type="entry name" value="Peptidase_M32"/>
    <property type="match status" value="1"/>
</dbReference>
<comment type="catalytic activity">
    <reaction evidence="6 8">
        <text>Release of a C-terminal amino acid with broad specificity, except for -Pro.</text>
        <dbReference type="EC" id="3.4.17.19"/>
    </reaction>
</comment>
<dbReference type="EC" id="3.4.17.19" evidence="8"/>
<evidence type="ECO:0000256" key="9">
    <source>
        <dbReference type="PIRSR" id="PIRSR006615-1"/>
    </source>
</evidence>
<protein>
    <recommendedName>
        <fullName evidence="8">Metal-dependent carboxypeptidase</fullName>
        <ecNumber evidence="8">3.4.17.19</ecNumber>
    </recommendedName>
</protein>
<sequence>MEKKYFSDPTILEILEKYKQIWSLGYAIALIQWDMETNMPPDGIEERGAANAQLTVLQHRLLLSPELKTLVQKAKEKDNLTEQEKGIVRVLSREIEREEKLPERLIAELKEVTTKAHEAWLISRERKEAEPFLGYLDRIVALEREMAEKIGYKEHPYDALMDYFEEGFTTKKAKEMFDTIIPALKQSLEYVLSNETFPRCHYLESYRYDVERAKKVNEKILEMMDFPKKRGRLDVSAHPFTINIGHRDVRITTRYEGFDIRRTILSTIHEFGHALYELQVDDALSMTPIGTGVSMGVHESQSRFWENIIGRSRAFSKVIGAMLREEFPELRAYDDEEIYRYVNLVRPSFIRVDADELTYNFHIALRFEIERQLIAGEIKTSDVPELWNNMMEDLLGIKPRNYAEGFLQDIHWSQGSIGYFPSYSLGTVLAAQIKAKMESEVGSLSEIIEKKELGVIRGWLKEKIHKYGATYSPMELLQRSLGESLNPEYYVKYIREKYSK</sequence>
<evidence type="ECO:0000256" key="7">
    <source>
        <dbReference type="ARBA" id="ARBA00061580"/>
    </source>
</evidence>
<evidence type="ECO:0000256" key="10">
    <source>
        <dbReference type="PIRSR" id="PIRSR006615-2"/>
    </source>
</evidence>
<dbReference type="GO" id="GO:0006508">
    <property type="term" value="P:proteolysis"/>
    <property type="evidence" value="ECO:0007669"/>
    <property type="project" value="UniProtKB-UniRule"/>
</dbReference>
<keyword evidence="9" id="KW-0862">Zinc</keyword>
<evidence type="ECO:0000256" key="4">
    <source>
        <dbReference type="ARBA" id="ARBA00022801"/>
    </source>
</evidence>
<evidence type="ECO:0000256" key="3">
    <source>
        <dbReference type="ARBA" id="ARBA00022723"/>
    </source>
</evidence>
<dbReference type="GO" id="GO:0046914">
    <property type="term" value="F:transition metal ion binding"/>
    <property type="evidence" value="ECO:0007669"/>
    <property type="project" value="UniProtKB-ARBA"/>
</dbReference>
<feature type="active site" description="Proton donor/acceptor" evidence="10">
    <location>
        <position position="270"/>
    </location>
</feature>
<dbReference type="AlphaFoldDB" id="A0A7C2YZX0"/>
<dbReference type="PANTHER" id="PTHR34217">
    <property type="entry name" value="METAL-DEPENDENT CARBOXYPEPTIDASE"/>
    <property type="match status" value="1"/>
</dbReference>
<comment type="similarity">
    <text evidence="7 8">Belongs to the peptidase M32 family.</text>
</comment>
<dbReference type="PANTHER" id="PTHR34217:SF1">
    <property type="entry name" value="CARBOXYPEPTIDASE 1"/>
    <property type="match status" value="1"/>
</dbReference>
<dbReference type="Gene3D" id="1.10.1370.30">
    <property type="match status" value="1"/>
</dbReference>
<dbReference type="GO" id="GO:0004181">
    <property type="term" value="F:metallocarboxypeptidase activity"/>
    <property type="evidence" value="ECO:0007669"/>
    <property type="project" value="UniProtKB-UniRule"/>
</dbReference>
<gene>
    <name evidence="11" type="ORF">ENO36_03960</name>
</gene>
<keyword evidence="5 8" id="KW-0482">Metalloprotease</keyword>
<proteinExistence type="inferred from homology"/>